<dbReference type="Proteomes" id="UP000585665">
    <property type="component" value="Unassembled WGS sequence"/>
</dbReference>
<feature type="non-terminal residue" evidence="2">
    <location>
        <position position="42"/>
    </location>
</feature>
<evidence type="ECO:0000313" key="3">
    <source>
        <dbReference type="Proteomes" id="UP000585665"/>
    </source>
</evidence>
<gene>
    <name evidence="2" type="ORF">HUK82_10590</name>
</gene>
<evidence type="ECO:0000313" key="2">
    <source>
        <dbReference type="EMBL" id="NVN41001.1"/>
    </source>
</evidence>
<reference evidence="2 3" key="1">
    <citation type="submission" date="2020-06" db="EMBL/GenBank/DDBJ databases">
        <title>Description of novel acetic acid bacteria.</title>
        <authorList>
            <person name="Sombolestani A."/>
        </authorList>
    </citation>
    <scope>NUCLEOTIDE SEQUENCE [LARGE SCALE GENOMIC DNA]</scope>
    <source>
        <strain evidence="2 3">LMG 27010</strain>
    </source>
</reference>
<organism evidence="2 3">
    <name type="scientific">Ameyamaea chiangmaiensis</name>
    <dbReference type="NCBI Taxonomy" id="442969"/>
    <lineage>
        <taxon>Bacteria</taxon>
        <taxon>Pseudomonadati</taxon>
        <taxon>Pseudomonadota</taxon>
        <taxon>Alphaproteobacteria</taxon>
        <taxon>Acetobacterales</taxon>
        <taxon>Acetobacteraceae</taxon>
        <taxon>Ameyamaea</taxon>
    </lineage>
</organism>
<dbReference type="EMBL" id="JABXXR010000082">
    <property type="protein sequence ID" value="NVN41001.1"/>
    <property type="molecule type" value="Genomic_DNA"/>
</dbReference>
<feature type="compositionally biased region" description="Gly residues" evidence="1">
    <location>
        <begin position="33"/>
        <end position="42"/>
    </location>
</feature>
<sequence length="42" mass="4751">MTDPTHDDTNSRIDRTRERMSADYDDAPRRKTGGGGWRAAVD</sequence>
<dbReference type="AlphaFoldDB" id="A0A850PID8"/>
<name>A0A850PID8_9PROT</name>
<comment type="caution">
    <text evidence="2">The sequence shown here is derived from an EMBL/GenBank/DDBJ whole genome shotgun (WGS) entry which is preliminary data.</text>
</comment>
<feature type="compositionally biased region" description="Basic and acidic residues" evidence="1">
    <location>
        <begin position="1"/>
        <end position="29"/>
    </location>
</feature>
<feature type="region of interest" description="Disordered" evidence="1">
    <location>
        <begin position="1"/>
        <end position="42"/>
    </location>
</feature>
<accession>A0A850PID8</accession>
<protein>
    <submittedName>
        <fullName evidence="2">SPOR domain-containing protein</fullName>
    </submittedName>
</protein>
<evidence type="ECO:0000256" key="1">
    <source>
        <dbReference type="SAM" id="MobiDB-lite"/>
    </source>
</evidence>
<proteinExistence type="predicted"/>
<keyword evidence="3" id="KW-1185">Reference proteome</keyword>